<accession>A0ACA9SXU3</accession>
<dbReference type="Proteomes" id="UP000789920">
    <property type="component" value="Unassembled WGS sequence"/>
</dbReference>
<comment type="caution">
    <text evidence="1">The sequence shown here is derived from an EMBL/GenBank/DDBJ whole genome shotgun (WGS) entry which is preliminary data.</text>
</comment>
<protein>
    <submittedName>
        <fullName evidence="1">19197_t:CDS:1</fullName>
    </submittedName>
</protein>
<organism evidence="1 2">
    <name type="scientific">Racocetra persica</name>
    <dbReference type="NCBI Taxonomy" id="160502"/>
    <lineage>
        <taxon>Eukaryota</taxon>
        <taxon>Fungi</taxon>
        <taxon>Fungi incertae sedis</taxon>
        <taxon>Mucoromycota</taxon>
        <taxon>Glomeromycotina</taxon>
        <taxon>Glomeromycetes</taxon>
        <taxon>Diversisporales</taxon>
        <taxon>Gigasporaceae</taxon>
        <taxon>Racocetra</taxon>
    </lineage>
</organism>
<sequence length="39" mass="4400">WSTRVDFPEACDPCNATNSPRYTDSKSGHFALSDPQNRQ</sequence>
<evidence type="ECO:0000313" key="1">
    <source>
        <dbReference type="EMBL" id="CAG8851455.1"/>
    </source>
</evidence>
<proteinExistence type="predicted"/>
<keyword evidence="2" id="KW-1185">Reference proteome</keyword>
<name>A0ACA9SXU3_9GLOM</name>
<reference evidence="1" key="1">
    <citation type="submission" date="2021-06" db="EMBL/GenBank/DDBJ databases">
        <authorList>
            <person name="Kallberg Y."/>
            <person name="Tangrot J."/>
            <person name="Rosling A."/>
        </authorList>
    </citation>
    <scope>NUCLEOTIDE SEQUENCE</scope>
    <source>
        <strain evidence="1">MA461A</strain>
    </source>
</reference>
<gene>
    <name evidence="1" type="ORF">RPERSI_LOCUS36573</name>
</gene>
<evidence type="ECO:0000313" key="2">
    <source>
        <dbReference type="Proteomes" id="UP000789920"/>
    </source>
</evidence>
<feature type="non-terminal residue" evidence="1">
    <location>
        <position position="1"/>
    </location>
</feature>
<dbReference type="EMBL" id="CAJVQC010176325">
    <property type="protein sequence ID" value="CAG8851455.1"/>
    <property type="molecule type" value="Genomic_DNA"/>
</dbReference>